<evidence type="ECO:0000259" key="4">
    <source>
        <dbReference type="Pfam" id="PF09375"/>
    </source>
</evidence>
<keyword evidence="2" id="KW-0732">Signal</keyword>
<comment type="caution">
    <text evidence="5">The sequence shown here is derived from an EMBL/GenBank/DDBJ whole genome shotgun (WGS) entry which is preliminary data.</text>
</comment>
<protein>
    <submittedName>
        <fullName evidence="5">Imelysin</fullName>
    </submittedName>
</protein>
<sequence length="424" mass="47926">MKKNALILGTLAIGLAFSSCNTDSPENGTFTKEQEKKIIEEINAEDVIEYNEQNQKAWGNYMAVVGKLLVADANALYDDWTKSYNGGKPYAEIFKEHKSEALKLNSAYDCLALLVTYMDHIADEVSSEKIGSPYRKYTEKWPTKANMKAGLYAVESWYSWHSRLDYMNNILSIRNGYYGVYDKGFSKLSKAHANSLYAYVEKKDPALNKKVAQAIDKAIKAIDNIPQPFRNHINSSETKAAADAVADLNVVLAKDMQSFLDKYKNDHKGLDPIVSHVVDEVIVPTYADLKKYNKELYHKILAFQANPSNEGFEACCKAWITARQPWESSEAYLFGPVADKGLDPNMDTWPLDIDGIENILKSEDWNKLNWSGDFVEEEEGDNGNSQLSPEEKKRAEDISSAQSLRGYHTIEFLIFKNGKSRKIK</sequence>
<evidence type="ECO:0000256" key="1">
    <source>
        <dbReference type="ARBA" id="ARBA00004196"/>
    </source>
</evidence>
<feature type="domain" description="Imelysin-like" evidence="4">
    <location>
        <begin position="282"/>
        <end position="418"/>
    </location>
</feature>
<feature type="domain" description="Imelysin-like" evidence="4">
    <location>
        <begin position="51"/>
        <end position="250"/>
    </location>
</feature>
<evidence type="ECO:0000256" key="3">
    <source>
        <dbReference type="SAM" id="MobiDB-lite"/>
    </source>
</evidence>
<feature type="region of interest" description="Disordered" evidence="3">
    <location>
        <begin position="376"/>
        <end position="400"/>
    </location>
</feature>
<dbReference type="RefSeq" id="WP_116617234.1">
    <property type="nucleotide sequence ID" value="NZ_QENY01000022.1"/>
</dbReference>
<dbReference type="InterPro" id="IPR038352">
    <property type="entry name" value="Imelysin_sf"/>
</dbReference>
<dbReference type="Proteomes" id="UP000245870">
    <property type="component" value="Unassembled WGS sequence"/>
</dbReference>
<dbReference type="Gene3D" id="1.20.1420.20">
    <property type="entry name" value="M75 peptidase, HXXE motif"/>
    <property type="match status" value="2"/>
</dbReference>
<gene>
    <name evidence="5" type="ORF">C7379_1227</name>
</gene>
<dbReference type="AlphaFoldDB" id="A0A2U0TZ19"/>
<dbReference type="Pfam" id="PF09375">
    <property type="entry name" value="Peptidase_M75"/>
    <property type="match status" value="2"/>
</dbReference>
<dbReference type="InterPro" id="IPR018976">
    <property type="entry name" value="Imelysin-like"/>
</dbReference>
<keyword evidence="6" id="KW-1185">Reference proteome</keyword>
<dbReference type="CDD" id="cd14661">
    <property type="entry name" value="Imelysin_like_PIBO"/>
    <property type="match status" value="1"/>
</dbReference>
<accession>A0A2U0TZ19</accession>
<evidence type="ECO:0000313" key="5">
    <source>
        <dbReference type="EMBL" id="PVX48866.1"/>
    </source>
</evidence>
<evidence type="ECO:0000256" key="2">
    <source>
        <dbReference type="ARBA" id="ARBA00022729"/>
    </source>
</evidence>
<dbReference type="PROSITE" id="PS51257">
    <property type="entry name" value="PROKAR_LIPOPROTEIN"/>
    <property type="match status" value="1"/>
</dbReference>
<evidence type="ECO:0000313" key="6">
    <source>
        <dbReference type="Proteomes" id="UP000245870"/>
    </source>
</evidence>
<proteinExistence type="predicted"/>
<dbReference type="GO" id="GO:0030313">
    <property type="term" value="C:cell envelope"/>
    <property type="evidence" value="ECO:0007669"/>
    <property type="project" value="UniProtKB-SubCell"/>
</dbReference>
<comment type="subcellular location">
    <subcellularLocation>
        <location evidence="1">Cell envelope</location>
    </subcellularLocation>
</comment>
<name>A0A2U0TZ19_9BACT</name>
<organism evidence="5 6">
    <name type="scientific">Hallella colorans</name>
    <dbReference type="NCBI Taxonomy" id="1703337"/>
    <lineage>
        <taxon>Bacteria</taxon>
        <taxon>Pseudomonadati</taxon>
        <taxon>Bacteroidota</taxon>
        <taxon>Bacteroidia</taxon>
        <taxon>Bacteroidales</taxon>
        <taxon>Prevotellaceae</taxon>
        <taxon>Hallella</taxon>
    </lineage>
</organism>
<dbReference type="OrthoDB" id="9764688at2"/>
<reference evidence="5 6" key="1">
    <citation type="submission" date="2018-05" db="EMBL/GenBank/DDBJ databases">
        <title>Genomic Encyclopedia of Type Strains, Phase IV (KMG-IV): sequencing the most valuable type-strain genomes for metagenomic binning, comparative biology and taxonomic classification.</title>
        <authorList>
            <person name="Goeker M."/>
        </authorList>
    </citation>
    <scope>NUCLEOTIDE SEQUENCE [LARGE SCALE GENOMIC DNA]</scope>
    <source>
        <strain evidence="5 6">DSM 100333</strain>
    </source>
</reference>
<dbReference type="EMBL" id="QENY01000022">
    <property type="protein sequence ID" value="PVX48866.1"/>
    <property type="molecule type" value="Genomic_DNA"/>
</dbReference>